<dbReference type="InterPro" id="IPR031127">
    <property type="entry name" value="E3_UB_ligase_RBR"/>
</dbReference>
<dbReference type="InterPro" id="IPR013083">
    <property type="entry name" value="Znf_RING/FYVE/PHD"/>
</dbReference>
<evidence type="ECO:0000256" key="11">
    <source>
        <dbReference type="ARBA" id="ARBA00022833"/>
    </source>
</evidence>
<comment type="subcellular location">
    <subcellularLocation>
        <location evidence="2">Membrane</location>
        <topology evidence="2">Single-pass membrane protein</topology>
    </subcellularLocation>
</comment>
<keyword evidence="12 16" id="KW-1133">Transmembrane helix</keyword>
<keyword evidence="11" id="KW-0862">Zinc</keyword>
<dbReference type="Gene3D" id="3.30.40.10">
    <property type="entry name" value="Zinc/RING finger domain, C3HC4 (zinc finger)"/>
    <property type="match status" value="1"/>
</dbReference>
<dbReference type="Gene3D" id="1.20.120.1750">
    <property type="match status" value="1"/>
</dbReference>
<feature type="domain" description="RING-type" evidence="18">
    <location>
        <begin position="4"/>
        <end position="209"/>
    </location>
</feature>
<evidence type="ECO:0000313" key="20">
    <source>
        <dbReference type="Proteomes" id="UP000663852"/>
    </source>
</evidence>
<evidence type="ECO:0000259" key="17">
    <source>
        <dbReference type="PROSITE" id="PS50089"/>
    </source>
</evidence>
<evidence type="ECO:0000259" key="18">
    <source>
        <dbReference type="PROSITE" id="PS51873"/>
    </source>
</evidence>
<reference evidence="19" key="1">
    <citation type="submission" date="2021-02" db="EMBL/GenBank/DDBJ databases">
        <authorList>
            <person name="Nowell W R."/>
        </authorList>
    </citation>
    <scope>NUCLEOTIDE SEQUENCE</scope>
</reference>
<dbReference type="EC" id="2.3.2.31" evidence="4"/>
<keyword evidence="7" id="KW-0479">Metal-binding</keyword>
<keyword evidence="13 16" id="KW-0472">Membrane</keyword>
<evidence type="ECO:0000256" key="5">
    <source>
        <dbReference type="ARBA" id="ARBA00022679"/>
    </source>
</evidence>
<protein>
    <recommendedName>
        <fullName evidence="4">RBR-type E3 ubiquitin transferase</fullName>
        <ecNumber evidence="4">2.3.2.31</ecNumber>
    </recommendedName>
</protein>
<dbReference type="Gene3D" id="2.20.25.20">
    <property type="match status" value="1"/>
</dbReference>
<dbReference type="GO" id="GO:0005737">
    <property type="term" value="C:cytoplasm"/>
    <property type="evidence" value="ECO:0007669"/>
    <property type="project" value="UniProtKB-ARBA"/>
</dbReference>
<evidence type="ECO:0000256" key="9">
    <source>
        <dbReference type="ARBA" id="ARBA00022771"/>
    </source>
</evidence>
<keyword evidence="8" id="KW-0677">Repeat</keyword>
<dbReference type="AlphaFoldDB" id="A0A814MQC1"/>
<dbReference type="InterPro" id="IPR002867">
    <property type="entry name" value="IBR_dom"/>
</dbReference>
<gene>
    <name evidence="19" type="ORF">EDS130_LOCUS19047</name>
</gene>
<evidence type="ECO:0000256" key="12">
    <source>
        <dbReference type="ARBA" id="ARBA00022989"/>
    </source>
</evidence>
<evidence type="ECO:0000256" key="13">
    <source>
        <dbReference type="ARBA" id="ARBA00023136"/>
    </source>
</evidence>
<evidence type="ECO:0000256" key="7">
    <source>
        <dbReference type="ARBA" id="ARBA00022723"/>
    </source>
</evidence>
<evidence type="ECO:0000256" key="4">
    <source>
        <dbReference type="ARBA" id="ARBA00012251"/>
    </source>
</evidence>
<dbReference type="PROSITE" id="PS51873">
    <property type="entry name" value="TRIAD"/>
    <property type="match status" value="1"/>
</dbReference>
<dbReference type="PROSITE" id="PS00518">
    <property type="entry name" value="ZF_RING_1"/>
    <property type="match status" value="1"/>
</dbReference>
<evidence type="ECO:0000256" key="10">
    <source>
        <dbReference type="ARBA" id="ARBA00022786"/>
    </source>
</evidence>
<feature type="transmembrane region" description="Helical" evidence="16">
    <location>
        <begin position="221"/>
        <end position="249"/>
    </location>
</feature>
<evidence type="ECO:0000256" key="1">
    <source>
        <dbReference type="ARBA" id="ARBA00001798"/>
    </source>
</evidence>
<dbReference type="PANTHER" id="PTHR11685">
    <property type="entry name" value="RBR FAMILY RING FINGER AND IBR DOMAIN-CONTAINING"/>
    <property type="match status" value="1"/>
</dbReference>
<organism evidence="19 20">
    <name type="scientific">Adineta ricciae</name>
    <name type="common">Rotifer</name>
    <dbReference type="NCBI Taxonomy" id="249248"/>
    <lineage>
        <taxon>Eukaryota</taxon>
        <taxon>Metazoa</taxon>
        <taxon>Spiralia</taxon>
        <taxon>Gnathifera</taxon>
        <taxon>Rotifera</taxon>
        <taxon>Eurotatoria</taxon>
        <taxon>Bdelloidea</taxon>
        <taxon>Adinetida</taxon>
        <taxon>Adinetidae</taxon>
        <taxon>Adineta</taxon>
    </lineage>
</organism>
<dbReference type="Proteomes" id="UP000663852">
    <property type="component" value="Unassembled WGS sequence"/>
</dbReference>
<accession>A0A814MQC1</accession>
<evidence type="ECO:0000256" key="16">
    <source>
        <dbReference type="SAM" id="Phobius"/>
    </source>
</evidence>
<evidence type="ECO:0000256" key="2">
    <source>
        <dbReference type="ARBA" id="ARBA00004167"/>
    </source>
</evidence>
<dbReference type="InterPro" id="IPR017907">
    <property type="entry name" value="Znf_RING_CS"/>
</dbReference>
<comment type="similarity">
    <text evidence="14">Belongs to the RBR family. RNF144 subfamily.</text>
</comment>
<evidence type="ECO:0000256" key="6">
    <source>
        <dbReference type="ARBA" id="ARBA00022692"/>
    </source>
</evidence>
<dbReference type="GO" id="GO:0016567">
    <property type="term" value="P:protein ubiquitination"/>
    <property type="evidence" value="ECO:0007669"/>
    <property type="project" value="InterPro"/>
</dbReference>
<keyword evidence="6 16" id="KW-0812">Transmembrane</keyword>
<dbReference type="GO" id="GO:0031090">
    <property type="term" value="C:organelle membrane"/>
    <property type="evidence" value="ECO:0007669"/>
    <property type="project" value="UniProtKB-ARBA"/>
</dbReference>
<evidence type="ECO:0000313" key="19">
    <source>
        <dbReference type="EMBL" id="CAF1082504.1"/>
    </source>
</evidence>
<name>A0A814MQC1_ADIRI</name>
<comment type="caution">
    <text evidence="19">The sequence shown here is derived from an EMBL/GenBank/DDBJ whole genome shotgun (WGS) entry which is preliminary data.</text>
</comment>
<dbReference type="InterPro" id="IPR001841">
    <property type="entry name" value="Znf_RING"/>
</dbReference>
<evidence type="ECO:0000256" key="8">
    <source>
        <dbReference type="ARBA" id="ARBA00022737"/>
    </source>
</evidence>
<dbReference type="SUPFAM" id="SSF57850">
    <property type="entry name" value="RING/U-box"/>
    <property type="match status" value="3"/>
</dbReference>
<dbReference type="OrthoDB" id="10009520at2759"/>
<dbReference type="FunFam" id="3.30.40.10:FF:000051">
    <property type="entry name" value="RBR-type E3 ubiquitin transferase"/>
    <property type="match status" value="1"/>
</dbReference>
<dbReference type="PROSITE" id="PS50089">
    <property type="entry name" value="ZF_RING_2"/>
    <property type="match status" value="1"/>
</dbReference>
<dbReference type="Pfam" id="PF01485">
    <property type="entry name" value="IBR"/>
    <property type="match status" value="1"/>
</dbReference>
<dbReference type="EMBL" id="CAJNOJ010000090">
    <property type="protein sequence ID" value="CAF1082504.1"/>
    <property type="molecule type" value="Genomic_DNA"/>
</dbReference>
<dbReference type="GO" id="GO:0008270">
    <property type="term" value="F:zinc ion binding"/>
    <property type="evidence" value="ECO:0007669"/>
    <property type="project" value="UniProtKB-KW"/>
</dbReference>
<feature type="domain" description="RING-type" evidence="17">
    <location>
        <begin position="8"/>
        <end position="54"/>
    </location>
</feature>
<keyword evidence="10" id="KW-0833">Ubl conjugation pathway</keyword>
<proteinExistence type="inferred from homology"/>
<evidence type="ECO:0000256" key="3">
    <source>
        <dbReference type="ARBA" id="ARBA00004906"/>
    </source>
</evidence>
<evidence type="ECO:0000256" key="15">
    <source>
        <dbReference type="PROSITE-ProRule" id="PRU00175"/>
    </source>
</evidence>
<keyword evidence="5" id="KW-0808">Transferase</keyword>
<comment type="pathway">
    <text evidence="3">Protein modification; protein ubiquitination.</text>
</comment>
<dbReference type="InterPro" id="IPR044066">
    <property type="entry name" value="TRIAD_supradom"/>
</dbReference>
<dbReference type="GO" id="GO:0061630">
    <property type="term" value="F:ubiquitin protein ligase activity"/>
    <property type="evidence" value="ECO:0007669"/>
    <property type="project" value="UniProtKB-EC"/>
</dbReference>
<dbReference type="CDD" id="cd20335">
    <property type="entry name" value="BRcat_RBR"/>
    <property type="match status" value="1"/>
</dbReference>
<dbReference type="SMART" id="SM00647">
    <property type="entry name" value="IBR"/>
    <property type="match status" value="2"/>
</dbReference>
<evidence type="ECO:0000256" key="14">
    <source>
        <dbReference type="ARBA" id="ARBA00038342"/>
    </source>
</evidence>
<dbReference type="Pfam" id="PF22191">
    <property type="entry name" value="IBR_1"/>
    <property type="match status" value="1"/>
</dbReference>
<keyword evidence="9 15" id="KW-0863">Zinc-finger</keyword>
<comment type="catalytic activity">
    <reaction evidence="1">
        <text>[E2 ubiquitin-conjugating enzyme]-S-ubiquitinyl-L-cysteine + [acceptor protein]-L-lysine = [E2 ubiquitin-conjugating enzyme]-L-cysteine + [acceptor protein]-N(6)-ubiquitinyl-L-lysine.</text>
        <dbReference type="EC" id="2.3.2.31"/>
    </reaction>
</comment>
<sequence length="281" mass="32603">MNESTFQCSICYNDVDNKSEIYRITSCHCQFCQQCVRQYVISQVNIGSATIRCPANGCNDSLSTNEIRSFLTNAQFNLYNKLLLDYEVAKDPRRFFCPHMDCGHILAVPDARKQRSITCTRCHNPICSKCRRQWHSTEDCTRLLISYANPIHSDIKQCPRCSVLLERVNGCAQITCVICKHIFCWYCLRSLENDFFLLHYERGSCRNRLGHSRLSLFLHRLLTIGLFLLLIFLLIVTSPLLILILPYLFCCGQKQIRNYFDRSSRGEHRSSTPYQSVIDIV</sequence>